<feature type="domain" description="Aldehyde dehydrogenase" evidence="4">
    <location>
        <begin position="3"/>
        <end position="455"/>
    </location>
</feature>
<dbReference type="Gene3D" id="3.40.309.10">
    <property type="entry name" value="Aldehyde Dehydrogenase, Chain A, domain 2"/>
    <property type="match status" value="1"/>
</dbReference>
<feature type="active site" evidence="2">
    <location>
        <position position="231"/>
    </location>
</feature>
<dbReference type="SUPFAM" id="SSF53720">
    <property type="entry name" value="ALDH-like"/>
    <property type="match status" value="1"/>
</dbReference>
<sequence>MRTLPVRNPRTGEQDYRIAPLDADAVASRAATLRAGQPRWAALDPSARGAALMALAEAIGRRREALLAALCADTGRRAISALEIDGVIGMLNRWARQAPETIGRHSPATRPSAMTGITLSTRLRPYPLVGIISPWNFPLTLAMIDAIPALAAGCAVLVKPSEVTPRFIAPMMDAIHDVPGLSDVLDVVEGDGATGAAIVSVVDMIAFTGSVATGRKVGEAAARAFIPASLELGGKDPMLVLDSADPDWAAQVALRASVVNTGQACQSIERVYVARSLYPQFLAALTAAAAATRLNADAIDRGEIGPFICAKQAAIVQRQIDQAVAAGARIMTGGAVETLGGGLYLRPTVLVDVTADMEVMREETFGPVIPVMAFDGIDDAVRLANSGKFGLSAAVLAGSAEEAEAVAARLDAGAVSINDGALTSMVWDAEKSSFGLSGLGPSRMGEAGLMRFFRKQALIRQTGGALPLAAYSEEALGQRP</sequence>
<name>A0ABV0B941_9SPHN</name>
<proteinExistence type="inferred from homology"/>
<evidence type="ECO:0000256" key="1">
    <source>
        <dbReference type="ARBA" id="ARBA00023002"/>
    </source>
</evidence>
<keyword evidence="6" id="KW-1185">Reference proteome</keyword>
<dbReference type="CDD" id="cd07099">
    <property type="entry name" value="ALDH_DDALDH"/>
    <property type="match status" value="1"/>
</dbReference>
<dbReference type="PANTHER" id="PTHR11699">
    <property type="entry name" value="ALDEHYDE DEHYDROGENASE-RELATED"/>
    <property type="match status" value="1"/>
</dbReference>
<dbReference type="InterPro" id="IPR016161">
    <property type="entry name" value="Ald_DH/histidinol_DH"/>
</dbReference>
<evidence type="ECO:0000313" key="5">
    <source>
        <dbReference type="EMBL" id="MEN3746590.1"/>
    </source>
</evidence>
<dbReference type="Gene3D" id="3.40.605.10">
    <property type="entry name" value="Aldehyde Dehydrogenase, Chain A, domain 1"/>
    <property type="match status" value="1"/>
</dbReference>
<evidence type="ECO:0000259" key="4">
    <source>
        <dbReference type="Pfam" id="PF00171"/>
    </source>
</evidence>
<dbReference type="RefSeq" id="WP_346245588.1">
    <property type="nucleotide sequence ID" value="NZ_JBDIZK010000002.1"/>
</dbReference>
<protein>
    <submittedName>
        <fullName evidence="5">Aldehyde dehydrogenase family protein</fullName>
    </submittedName>
</protein>
<dbReference type="InterPro" id="IPR015590">
    <property type="entry name" value="Aldehyde_DH_dom"/>
</dbReference>
<dbReference type="Proteomes" id="UP001427805">
    <property type="component" value="Unassembled WGS sequence"/>
</dbReference>
<keyword evidence="1 3" id="KW-0560">Oxidoreductase</keyword>
<dbReference type="Pfam" id="PF00171">
    <property type="entry name" value="Aldedh"/>
    <property type="match status" value="1"/>
</dbReference>
<reference evidence="5 6" key="1">
    <citation type="submission" date="2024-05" db="EMBL/GenBank/DDBJ databases">
        <title>Sphingomonas sp. HF-S3 16S ribosomal RNA gene Genome sequencing and assembly.</title>
        <authorList>
            <person name="Lee H."/>
        </authorList>
    </citation>
    <scope>NUCLEOTIDE SEQUENCE [LARGE SCALE GENOMIC DNA]</scope>
    <source>
        <strain evidence="5 6">HF-S3</strain>
    </source>
</reference>
<gene>
    <name evidence="5" type="ORF">TPR58_05380</name>
</gene>
<evidence type="ECO:0000256" key="3">
    <source>
        <dbReference type="RuleBase" id="RU003345"/>
    </source>
</evidence>
<dbReference type="InterPro" id="IPR016162">
    <property type="entry name" value="Ald_DH_N"/>
</dbReference>
<dbReference type="EMBL" id="JBDIZK010000002">
    <property type="protein sequence ID" value="MEN3746590.1"/>
    <property type="molecule type" value="Genomic_DNA"/>
</dbReference>
<dbReference type="InterPro" id="IPR016163">
    <property type="entry name" value="Ald_DH_C"/>
</dbReference>
<organism evidence="5 6">
    <name type="scientific">Sphingomonas rustica</name>
    <dbReference type="NCBI Taxonomy" id="3103142"/>
    <lineage>
        <taxon>Bacteria</taxon>
        <taxon>Pseudomonadati</taxon>
        <taxon>Pseudomonadota</taxon>
        <taxon>Alphaproteobacteria</taxon>
        <taxon>Sphingomonadales</taxon>
        <taxon>Sphingomonadaceae</taxon>
        <taxon>Sphingomonas</taxon>
    </lineage>
</organism>
<evidence type="ECO:0000256" key="2">
    <source>
        <dbReference type="PROSITE-ProRule" id="PRU10007"/>
    </source>
</evidence>
<comment type="similarity">
    <text evidence="3">Belongs to the aldehyde dehydrogenase family.</text>
</comment>
<accession>A0ABV0B941</accession>
<dbReference type="InterPro" id="IPR029510">
    <property type="entry name" value="Ald_DH_CS_GLU"/>
</dbReference>
<evidence type="ECO:0000313" key="6">
    <source>
        <dbReference type="Proteomes" id="UP001427805"/>
    </source>
</evidence>
<dbReference type="PROSITE" id="PS00687">
    <property type="entry name" value="ALDEHYDE_DEHYDR_GLU"/>
    <property type="match status" value="1"/>
</dbReference>
<comment type="caution">
    <text evidence="5">The sequence shown here is derived from an EMBL/GenBank/DDBJ whole genome shotgun (WGS) entry which is preliminary data.</text>
</comment>